<dbReference type="EMBL" id="AP024355">
    <property type="protein sequence ID" value="BCR04648.1"/>
    <property type="molecule type" value="Genomic_DNA"/>
</dbReference>
<name>A0ABM8HRR4_9BACT</name>
<organism evidence="12 13">
    <name type="scientific">Desulfuromonas versatilis</name>
    <dbReference type="NCBI Taxonomy" id="2802975"/>
    <lineage>
        <taxon>Bacteria</taxon>
        <taxon>Pseudomonadati</taxon>
        <taxon>Thermodesulfobacteriota</taxon>
        <taxon>Desulfuromonadia</taxon>
        <taxon>Desulfuromonadales</taxon>
        <taxon>Desulfuromonadaceae</taxon>
        <taxon>Desulfuromonas</taxon>
    </lineage>
</organism>
<protein>
    <recommendedName>
        <fullName evidence="2">Type II secretion system protein H</fullName>
    </recommendedName>
    <alternativeName>
        <fullName evidence="10">General secretion pathway protein H</fullName>
    </alternativeName>
</protein>
<evidence type="ECO:0000256" key="7">
    <source>
        <dbReference type="ARBA" id="ARBA00022989"/>
    </source>
</evidence>
<evidence type="ECO:0000313" key="12">
    <source>
        <dbReference type="EMBL" id="BCR04648.1"/>
    </source>
</evidence>
<evidence type="ECO:0000313" key="13">
    <source>
        <dbReference type="Proteomes" id="UP001319827"/>
    </source>
</evidence>
<accession>A0ABM8HRR4</accession>
<proteinExistence type="inferred from homology"/>
<dbReference type="InterPro" id="IPR022346">
    <property type="entry name" value="T2SS_GspH"/>
</dbReference>
<keyword evidence="5" id="KW-0997">Cell inner membrane</keyword>
<dbReference type="Proteomes" id="UP001319827">
    <property type="component" value="Chromosome"/>
</dbReference>
<keyword evidence="7" id="KW-1133">Transmembrane helix</keyword>
<evidence type="ECO:0000256" key="8">
    <source>
        <dbReference type="ARBA" id="ARBA00023136"/>
    </source>
</evidence>
<keyword evidence="3" id="KW-1003">Cell membrane</keyword>
<evidence type="ECO:0000256" key="10">
    <source>
        <dbReference type="ARBA" id="ARBA00030775"/>
    </source>
</evidence>
<evidence type="ECO:0000256" key="3">
    <source>
        <dbReference type="ARBA" id="ARBA00022475"/>
    </source>
</evidence>
<evidence type="ECO:0000256" key="6">
    <source>
        <dbReference type="ARBA" id="ARBA00022692"/>
    </source>
</evidence>
<evidence type="ECO:0000256" key="9">
    <source>
        <dbReference type="ARBA" id="ARBA00025772"/>
    </source>
</evidence>
<evidence type="ECO:0000256" key="2">
    <source>
        <dbReference type="ARBA" id="ARBA00021549"/>
    </source>
</evidence>
<feature type="domain" description="General secretion pathway GspH" evidence="11">
    <location>
        <begin position="27"/>
        <end position="150"/>
    </location>
</feature>
<reference evidence="12 13" key="1">
    <citation type="journal article" date="2016" name="C (Basel)">
        <title>Selective Growth of and Electricity Production by Marine Exoelectrogenic Bacteria in Self-Aggregated Hydrogel of Microbially Reduced Graphene Oxide.</title>
        <authorList>
            <person name="Yoshida N."/>
            <person name="Goto Y."/>
            <person name="Miyata Y."/>
        </authorList>
    </citation>
    <scope>NUCLEOTIDE SEQUENCE [LARGE SCALE GENOMIC DNA]</scope>
    <source>
        <strain evidence="12 13">NIT-T3</strain>
    </source>
</reference>
<dbReference type="SUPFAM" id="SSF54523">
    <property type="entry name" value="Pili subunits"/>
    <property type="match status" value="1"/>
</dbReference>
<dbReference type="InterPro" id="IPR045584">
    <property type="entry name" value="Pilin-like"/>
</dbReference>
<reference evidence="12 13" key="2">
    <citation type="journal article" date="2021" name="Int. J. Syst. Evol. Microbiol.">
        <title>Isolation and Polyphasic Characterization of Desulfuromonas versatilis sp. Nov., an Electrogenic Bacteria Capable of Versatile Metabolism Isolated from a Graphene Oxide-Reducing Enrichment Culture.</title>
        <authorList>
            <person name="Xie L."/>
            <person name="Yoshida N."/>
            <person name="Ishii S."/>
            <person name="Meng L."/>
        </authorList>
    </citation>
    <scope>NUCLEOTIDE SEQUENCE [LARGE SCALE GENOMIC DNA]</scope>
    <source>
        <strain evidence="12 13">NIT-T3</strain>
    </source>
</reference>
<evidence type="ECO:0000256" key="1">
    <source>
        <dbReference type="ARBA" id="ARBA00004377"/>
    </source>
</evidence>
<evidence type="ECO:0000259" key="11">
    <source>
        <dbReference type="Pfam" id="PF12019"/>
    </source>
</evidence>
<keyword evidence="4" id="KW-0488">Methylation</keyword>
<comment type="subcellular location">
    <subcellularLocation>
        <location evidence="1">Cell inner membrane</location>
        <topology evidence="1">Single-pass membrane protein</topology>
    </subcellularLocation>
</comment>
<keyword evidence="13" id="KW-1185">Reference proteome</keyword>
<gene>
    <name evidence="12" type="ORF">DESUT3_17170</name>
</gene>
<keyword evidence="8" id="KW-0472">Membrane</keyword>
<evidence type="ECO:0000256" key="4">
    <source>
        <dbReference type="ARBA" id="ARBA00022481"/>
    </source>
</evidence>
<dbReference type="Pfam" id="PF12019">
    <property type="entry name" value="GspH"/>
    <property type="match status" value="1"/>
</dbReference>
<evidence type="ECO:0000256" key="5">
    <source>
        <dbReference type="ARBA" id="ARBA00022519"/>
    </source>
</evidence>
<dbReference type="Gene3D" id="3.55.40.10">
    <property type="entry name" value="minor pseudopilin epsh domain"/>
    <property type="match status" value="1"/>
</dbReference>
<comment type="similarity">
    <text evidence="9">Belongs to the GSP H family.</text>
</comment>
<sequence length="162" mass="16481">MSVAGILLAVAVPSFKEVISSNRETAEVNTLVSALNLARSEAVKRGTPVTLCQSSDGAGCTADGGYENGWLVFADPDGDGSVDGGEVILRVSPPLQGNLTLRAEANFAEFVSFLALGTSRGNGGAGNGNFRLCDSRGAAKAFTVNISNTGRISSSRGAALCP</sequence>
<keyword evidence="6" id="KW-0812">Transmembrane</keyword>